<name>A0A2T0ABP3_RHOTO</name>
<dbReference type="EMBL" id="LCTV02000005">
    <property type="protein sequence ID" value="PRQ75417.1"/>
    <property type="molecule type" value="Genomic_DNA"/>
</dbReference>
<sequence>MQQSCTSLCLLTTTRQLHGQDACTPVTKADLAVTTQLCCAARCAGCADGSPVSHCQRAQHCRYPFAGGTCACVLCHQTGCSN</sequence>
<gene>
    <name evidence="1" type="ORF">AAT19DRAFT_14439</name>
</gene>
<reference evidence="1 2" key="1">
    <citation type="journal article" date="2018" name="Elife">
        <title>Functional genomics of lipid metabolism in the oleaginous yeast Rhodosporidium toruloides.</title>
        <authorList>
            <person name="Coradetti S.T."/>
            <person name="Pinel D."/>
            <person name="Geiselman G."/>
            <person name="Ito M."/>
            <person name="Mondo S."/>
            <person name="Reilly M.C."/>
            <person name="Cheng Y.F."/>
            <person name="Bauer S."/>
            <person name="Grigoriev I."/>
            <person name="Gladden J.M."/>
            <person name="Simmons B.A."/>
            <person name="Brem R."/>
            <person name="Arkin A.P."/>
            <person name="Skerker J.M."/>
        </authorList>
    </citation>
    <scope>NUCLEOTIDE SEQUENCE [LARGE SCALE GENOMIC DNA]</scope>
    <source>
        <strain evidence="1 2">NBRC 0880</strain>
    </source>
</reference>
<evidence type="ECO:0000313" key="2">
    <source>
        <dbReference type="Proteomes" id="UP000239560"/>
    </source>
</evidence>
<evidence type="ECO:0000313" key="1">
    <source>
        <dbReference type="EMBL" id="PRQ75417.1"/>
    </source>
</evidence>
<comment type="caution">
    <text evidence="1">The sequence shown here is derived from an EMBL/GenBank/DDBJ whole genome shotgun (WGS) entry which is preliminary data.</text>
</comment>
<accession>A0A2T0ABP3</accession>
<dbReference type="AlphaFoldDB" id="A0A2T0ABP3"/>
<dbReference type="Proteomes" id="UP000239560">
    <property type="component" value="Unassembled WGS sequence"/>
</dbReference>
<protein>
    <submittedName>
        <fullName evidence="1">Uncharacterized protein</fullName>
    </submittedName>
</protein>
<proteinExistence type="predicted"/>
<organism evidence="1 2">
    <name type="scientific">Rhodotorula toruloides</name>
    <name type="common">Yeast</name>
    <name type="synonym">Rhodosporidium toruloides</name>
    <dbReference type="NCBI Taxonomy" id="5286"/>
    <lineage>
        <taxon>Eukaryota</taxon>
        <taxon>Fungi</taxon>
        <taxon>Dikarya</taxon>
        <taxon>Basidiomycota</taxon>
        <taxon>Pucciniomycotina</taxon>
        <taxon>Microbotryomycetes</taxon>
        <taxon>Sporidiobolales</taxon>
        <taxon>Sporidiobolaceae</taxon>
        <taxon>Rhodotorula</taxon>
    </lineage>
</organism>